<dbReference type="PANTHER" id="PTHR46300:SF2">
    <property type="entry name" value="CYTOCHROME P450 MONOOXYGENASE ALNH-RELATED"/>
    <property type="match status" value="1"/>
</dbReference>
<evidence type="ECO:0000256" key="12">
    <source>
        <dbReference type="ARBA" id="ARBA00023136"/>
    </source>
</evidence>
<evidence type="ECO:0008006" key="17">
    <source>
        <dbReference type="Google" id="ProtNLM"/>
    </source>
</evidence>
<evidence type="ECO:0000256" key="1">
    <source>
        <dbReference type="ARBA" id="ARBA00001971"/>
    </source>
</evidence>
<dbReference type="PRINTS" id="PR00463">
    <property type="entry name" value="EP450I"/>
</dbReference>
<protein>
    <recommendedName>
        <fullName evidence="17">Cytochrome P450</fullName>
    </recommendedName>
</protein>
<accession>A0A0C3AUV0</accession>
<dbReference type="GO" id="GO:0004497">
    <property type="term" value="F:monooxygenase activity"/>
    <property type="evidence" value="ECO:0007669"/>
    <property type="project" value="UniProtKB-KW"/>
</dbReference>
<evidence type="ECO:0000313" key="15">
    <source>
        <dbReference type="EMBL" id="KIM28340.1"/>
    </source>
</evidence>
<feature type="binding site" description="axial binding residue" evidence="13">
    <location>
        <position position="443"/>
    </location>
    <ligand>
        <name>heme</name>
        <dbReference type="ChEBI" id="CHEBI:30413"/>
    </ligand>
    <ligandPart>
        <name>Fe</name>
        <dbReference type="ChEBI" id="CHEBI:18248"/>
    </ligandPart>
</feature>
<keyword evidence="6" id="KW-0812">Transmembrane</keyword>
<dbReference type="PROSITE" id="PS00086">
    <property type="entry name" value="CYTOCHROME_P450"/>
    <property type="match status" value="1"/>
</dbReference>
<organism evidence="15 16">
    <name type="scientific">Serendipita vermifera MAFF 305830</name>
    <dbReference type="NCBI Taxonomy" id="933852"/>
    <lineage>
        <taxon>Eukaryota</taxon>
        <taxon>Fungi</taxon>
        <taxon>Dikarya</taxon>
        <taxon>Basidiomycota</taxon>
        <taxon>Agaricomycotina</taxon>
        <taxon>Agaricomycetes</taxon>
        <taxon>Sebacinales</taxon>
        <taxon>Serendipitaceae</taxon>
        <taxon>Serendipita</taxon>
    </lineage>
</organism>
<dbReference type="InterPro" id="IPR002401">
    <property type="entry name" value="Cyt_P450_E_grp-I"/>
</dbReference>
<evidence type="ECO:0000256" key="14">
    <source>
        <dbReference type="RuleBase" id="RU000461"/>
    </source>
</evidence>
<dbReference type="HOGENOM" id="CLU_001570_2_3_1"/>
<dbReference type="Pfam" id="PF00067">
    <property type="entry name" value="p450"/>
    <property type="match status" value="1"/>
</dbReference>
<reference evidence="16" key="2">
    <citation type="submission" date="2015-01" db="EMBL/GenBank/DDBJ databases">
        <title>Evolutionary Origins and Diversification of the Mycorrhizal Mutualists.</title>
        <authorList>
            <consortium name="DOE Joint Genome Institute"/>
            <consortium name="Mycorrhizal Genomics Consortium"/>
            <person name="Kohler A."/>
            <person name="Kuo A."/>
            <person name="Nagy L.G."/>
            <person name="Floudas D."/>
            <person name="Copeland A."/>
            <person name="Barry K.W."/>
            <person name="Cichocki N."/>
            <person name="Veneault-Fourrey C."/>
            <person name="LaButti K."/>
            <person name="Lindquist E.A."/>
            <person name="Lipzen A."/>
            <person name="Lundell T."/>
            <person name="Morin E."/>
            <person name="Murat C."/>
            <person name="Riley R."/>
            <person name="Ohm R."/>
            <person name="Sun H."/>
            <person name="Tunlid A."/>
            <person name="Henrissat B."/>
            <person name="Grigoriev I.V."/>
            <person name="Hibbett D.S."/>
            <person name="Martin F."/>
        </authorList>
    </citation>
    <scope>NUCLEOTIDE SEQUENCE [LARGE SCALE GENOMIC DNA]</scope>
    <source>
        <strain evidence="16">MAFF 305830</strain>
    </source>
</reference>
<gene>
    <name evidence="15" type="ORF">M408DRAFT_140134</name>
</gene>
<comment type="subcellular location">
    <subcellularLocation>
        <location evidence="2">Membrane</location>
    </subcellularLocation>
</comment>
<keyword evidence="7 13" id="KW-0479">Metal-binding</keyword>
<dbReference type="AlphaFoldDB" id="A0A0C3AUV0"/>
<evidence type="ECO:0000313" key="16">
    <source>
        <dbReference type="Proteomes" id="UP000054097"/>
    </source>
</evidence>
<keyword evidence="11 14" id="KW-0503">Monooxygenase</keyword>
<evidence type="ECO:0000256" key="10">
    <source>
        <dbReference type="ARBA" id="ARBA00023004"/>
    </source>
</evidence>
<proteinExistence type="inferred from homology"/>
<reference evidence="15 16" key="1">
    <citation type="submission" date="2014-04" db="EMBL/GenBank/DDBJ databases">
        <authorList>
            <consortium name="DOE Joint Genome Institute"/>
            <person name="Kuo A."/>
            <person name="Zuccaro A."/>
            <person name="Kohler A."/>
            <person name="Nagy L.G."/>
            <person name="Floudas D."/>
            <person name="Copeland A."/>
            <person name="Barry K.W."/>
            <person name="Cichocki N."/>
            <person name="Veneault-Fourrey C."/>
            <person name="LaButti K."/>
            <person name="Lindquist E.A."/>
            <person name="Lipzen A."/>
            <person name="Lundell T."/>
            <person name="Morin E."/>
            <person name="Murat C."/>
            <person name="Sun H."/>
            <person name="Tunlid A."/>
            <person name="Henrissat B."/>
            <person name="Grigoriev I.V."/>
            <person name="Hibbett D.S."/>
            <person name="Martin F."/>
            <person name="Nordberg H.P."/>
            <person name="Cantor M.N."/>
            <person name="Hua S.X."/>
        </authorList>
    </citation>
    <scope>NUCLEOTIDE SEQUENCE [LARGE SCALE GENOMIC DNA]</scope>
    <source>
        <strain evidence="15 16">MAFF 305830</strain>
    </source>
</reference>
<dbReference type="STRING" id="933852.A0A0C3AUV0"/>
<evidence type="ECO:0000256" key="13">
    <source>
        <dbReference type="PIRSR" id="PIRSR602401-1"/>
    </source>
</evidence>
<keyword evidence="12" id="KW-0472">Membrane</keyword>
<dbReference type="InterPro" id="IPR036396">
    <property type="entry name" value="Cyt_P450_sf"/>
</dbReference>
<name>A0A0C3AUV0_SERVB</name>
<dbReference type="InterPro" id="IPR001128">
    <property type="entry name" value="Cyt_P450"/>
</dbReference>
<dbReference type="InterPro" id="IPR017972">
    <property type="entry name" value="Cyt_P450_CS"/>
</dbReference>
<evidence type="ECO:0000256" key="6">
    <source>
        <dbReference type="ARBA" id="ARBA00022692"/>
    </source>
</evidence>
<sequence>MEVINEHLPFSAPTQGAVGLIVILFTYTAVSWVRKSNRPTGSSTPPGPSKEFLLGNLRQFPKDRFYQKFCEWQKEYGNIVSVQLPGLSMVILGSYDAVNELLIKRPNSTSNRKIGYMVLELMKWQWSTAFIQPGQSHTNQRKMLRRGIGPQRVGSHTPTIEKNSGKLMLTLHSHEGNPHSEIMRTVGQIVVEMTYGEKMGILVGEEISSWSMEAIKLINEAFVTFWPVDIVHFLRFLPSWAPGGGFQRTASRSAWVSDQLRYMPFEKAKELHASGDIGHSLAADLLDEFGPTDDVRDALAVLFSAGADTTSAAIHLFFHAMFIFPEVARKVYEEISALTNGDRLLTISDRPHLPYTEAAWLESYRFRPVTLLGVPHCSTKDEVVNGYLIEAGTLININTGFILGDPKVWVDPEVFRPERFLAADAGSLPHPPSVIFGFGMRVCPGMYLADRIGFHIAATMVSLFEVAPLNGASRPEPGSIEYTDAGISLPVDFNCRFVPRSTKAEHLLRTVALNS</sequence>
<evidence type="ECO:0000256" key="8">
    <source>
        <dbReference type="ARBA" id="ARBA00022989"/>
    </source>
</evidence>
<dbReference type="Gene3D" id="1.10.630.10">
    <property type="entry name" value="Cytochrome P450"/>
    <property type="match status" value="1"/>
</dbReference>
<evidence type="ECO:0000256" key="3">
    <source>
        <dbReference type="ARBA" id="ARBA00005179"/>
    </source>
</evidence>
<evidence type="ECO:0000256" key="11">
    <source>
        <dbReference type="ARBA" id="ARBA00023033"/>
    </source>
</evidence>
<dbReference type="GO" id="GO:0005506">
    <property type="term" value="F:iron ion binding"/>
    <property type="evidence" value="ECO:0007669"/>
    <property type="project" value="InterPro"/>
</dbReference>
<dbReference type="Proteomes" id="UP000054097">
    <property type="component" value="Unassembled WGS sequence"/>
</dbReference>
<dbReference type="GO" id="GO:0016020">
    <property type="term" value="C:membrane"/>
    <property type="evidence" value="ECO:0007669"/>
    <property type="project" value="UniProtKB-SubCell"/>
</dbReference>
<dbReference type="GO" id="GO:0016705">
    <property type="term" value="F:oxidoreductase activity, acting on paired donors, with incorporation or reduction of molecular oxygen"/>
    <property type="evidence" value="ECO:0007669"/>
    <property type="project" value="InterPro"/>
</dbReference>
<comment type="similarity">
    <text evidence="4 14">Belongs to the cytochrome P450 family.</text>
</comment>
<evidence type="ECO:0000256" key="5">
    <source>
        <dbReference type="ARBA" id="ARBA00022617"/>
    </source>
</evidence>
<evidence type="ECO:0000256" key="9">
    <source>
        <dbReference type="ARBA" id="ARBA00023002"/>
    </source>
</evidence>
<dbReference type="OrthoDB" id="2789670at2759"/>
<dbReference type="GO" id="GO:0020037">
    <property type="term" value="F:heme binding"/>
    <property type="evidence" value="ECO:0007669"/>
    <property type="project" value="InterPro"/>
</dbReference>
<evidence type="ECO:0000256" key="2">
    <source>
        <dbReference type="ARBA" id="ARBA00004370"/>
    </source>
</evidence>
<keyword evidence="5 13" id="KW-0349">Heme</keyword>
<dbReference type="EMBL" id="KN824293">
    <property type="protein sequence ID" value="KIM28340.1"/>
    <property type="molecule type" value="Genomic_DNA"/>
</dbReference>
<evidence type="ECO:0000256" key="4">
    <source>
        <dbReference type="ARBA" id="ARBA00010617"/>
    </source>
</evidence>
<keyword evidence="10 13" id="KW-0408">Iron</keyword>
<comment type="pathway">
    <text evidence="3">Secondary metabolite biosynthesis.</text>
</comment>
<keyword evidence="16" id="KW-1185">Reference proteome</keyword>
<comment type="cofactor">
    <cofactor evidence="1 13">
        <name>heme</name>
        <dbReference type="ChEBI" id="CHEBI:30413"/>
    </cofactor>
</comment>
<dbReference type="InterPro" id="IPR050364">
    <property type="entry name" value="Cytochrome_P450_fung"/>
</dbReference>
<keyword evidence="8" id="KW-1133">Transmembrane helix</keyword>
<keyword evidence="9 14" id="KW-0560">Oxidoreductase</keyword>
<dbReference type="SUPFAM" id="SSF48264">
    <property type="entry name" value="Cytochrome P450"/>
    <property type="match status" value="1"/>
</dbReference>
<evidence type="ECO:0000256" key="7">
    <source>
        <dbReference type="ARBA" id="ARBA00022723"/>
    </source>
</evidence>
<dbReference type="PANTHER" id="PTHR46300">
    <property type="entry name" value="P450, PUTATIVE (EUROFUNG)-RELATED-RELATED"/>
    <property type="match status" value="1"/>
</dbReference>